<gene>
    <name evidence="2" type="ORF">ENR23_04905</name>
</gene>
<comment type="caution">
    <text evidence="2">The sequence shown here is derived from an EMBL/GenBank/DDBJ whole genome shotgun (WGS) entry which is preliminary data.</text>
</comment>
<feature type="signal peptide" evidence="1">
    <location>
        <begin position="1"/>
        <end position="24"/>
    </location>
</feature>
<keyword evidence="1" id="KW-0732">Signal</keyword>
<evidence type="ECO:0008006" key="3">
    <source>
        <dbReference type="Google" id="ProtNLM"/>
    </source>
</evidence>
<reference evidence="2" key="1">
    <citation type="journal article" date="2020" name="mSystems">
        <title>Genome- and Community-Level Interaction Insights into Carbon Utilization and Element Cycling Functions of Hydrothermarchaeota in Hydrothermal Sediment.</title>
        <authorList>
            <person name="Zhou Z."/>
            <person name="Liu Y."/>
            <person name="Xu W."/>
            <person name="Pan J."/>
            <person name="Luo Z.H."/>
            <person name="Li M."/>
        </authorList>
    </citation>
    <scope>NUCLEOTIDE SEQUENCE [LARGE SCALE GENOMIC DNA]</scope>
    <source>
        <strain evidence="2">SpSt-381</strain>
    </source>
</reference>
<evidence type="ECO:0000256" key="1">
    <source>
        <dbReference type="SAM" id="SignalP"/>
    </source>
</evidence>
<feature type="chain" id="PRO_5032536197" description="TIGR03016 family PEP-CTERM system-associated outer membrane protein" evidence="1">
    <location>
        <begin position="25"/>
        <end position="519"/>
    </location>
</feature>
<sequence>MRTMTMAIPIATVLLSLAAAAPWAGPLRGTVRLGHVFVDETGDRSAVQETYDLEEGFAVSRIQLTGTSGSRSTLALDVRDINLRSRAGDVALRVPGRLRLAGGYDQNRYVFDPARGVTSERKDWRASAQFTARRWLSLSADFNRSVREGERRALPAGTRSVLGERYDDRFMTGQVGAEVRSGRVGVAASYRMSDYADWLNDAAARRGRVVSARMWAPMPFHGRWNNLLRGSYGTRELTRGGVEWTLAGLQFTSILQPRDAWQLRYALDASRVEDESDADNRTDRVLNDVDLTWFHRYGRLSGGFGYETHDDDRSLTTATGWRAGASLRPNDRMDARVDYAGRVRKDEESLTLLQDVEASRLRARLEVRPIRSLTVGGDLARRERELPDIGVSADGTVTGALVRVEIAGWGSLSGDYSHSEDEFTDLAGGFETVGDVVTGRAEIVRFPGLRLAGGVAYLDYGGDLDLEKSTVFAEAALRLAGRYHLSAKYNCYNYDDYILLDRYYTANVVRVELGYDLQP</sequence>
<proteinExistence type="predicted"/>
<accession>A0A832I133</accession>
<protein>
    <recommendedName>
        <fullName evidence="3">TIGR03016 family PEP-CTERM system-associated outer membrane protein</fullName>
    </recommendedName>
</protein>
<dbReference type="EMBL" id="DSQF01000012">
    <property type="protein sequence ID" value="HGZ42759.1"/>
    <property type="molecule type" value="Genomic_DNA"/>
</dbReference>
<evidence type="ECO:0000313" key="2">
    <source>
        <dbReference type="EMBL" id="HGZ42759.1"/>
    </source>
</evidence>
<organism evidence="2">
    <name type="scientific">Eiseniibacteriota bacterium</name>
    <dbReference type="NCBI Taxonomy" id="2212470"/>
    <lineage>
        <taxon>Bacteria</taxon>
        <taxon>Candidatus Eiseniibacteriota</taxon>
    </lineage>
</organism>
<dbReference type="AlphaFoldDB" id="A0A832I133"/>
<name>A0A832I133_UNCEI</name>